<dbReference type="InterPro" id="IPR002171">
    <property type="entry name" value="Ribosomal_uL2"/>
</dbReference>
<comment type="similarity">
    <text evidence="1 5">Belongs to the universal ribosomal protein uL2 family.</text>
</comment>
<dbReference type="InterPro" id="IPR005880">
    <property type="entry name" value="Ribosomal_uL2_bac/org-type"/>
</dbReference>
<dbReference type="SUPFAM" id="SSF50249">
    <property type="entry name" value="Nucleic acid-binding proteins"/>
    <property type="match status" value="1"/>
</dbReference>
<evidence type="ECO:0000256" key="4">
    <source>
        <dbReference type="ARBA" id="ARBA00023274"/>
    </source>
</evidence>
<dbReference type="PANTHER" id="PTHR13691">
    <property type="entry name" value="RIBOSOMAL PROTEIN L2"/>
    <property type="match status" value="1"/>
</dbReference>
<feature type="domain" description="Large ribosomal subunit protein uL2 RNA-binding" evidence="8">
    <location>
        <begin position="42"/>
        <end position="118"/>
    </location>
</feature>
<dbReference type="Gene3D" id="2.30.30.30">
    <property type="match status" value="1"/>
</dbReference>
<dbReference type="GO" id="GO:0009507">
    <property type="term" value="C:chloroplast"/>
    <property type="evidence" value="ECO:0007669"/>
    <property type="project" value="UniProtKB-SubCell"/>
</dbReference>
<dbReference type="NCBIfam" id="TIGR01171">
    <property type="entry name" value="rplB_bact"/>
    <property type="match status" value="1"/>
</dbReference>
<dbReference type="EMBL" id="MK085993">
    <property type="protein sequence ID" value="QBX98137.1"/>
    <property type="molecule type" value="Genomic_DNA"/>
</dbReference>
<dbReference type="GeneID" id="40351143"/>
<dbReference type="InterPro" id="IPR012340">
    <property type="entry name" value="NA-bd_OB-fold"/>
</dbReference>
<keyword evidence="4 5" id="KW-0687">Ribonucleoprotein</keyword>
<feature type="domain" description="Large ribosomal subunit protein uL2 C-terminal" evidence="7">
    <location>
        <begin position="124"/>
        <end position="253"/>
    </location>
</feature>
<keyword evidence="3 5" id="KW-0689">Ribosomal protein</keyword>
<evidence type="ECO:0000313" key="9">
    <source>
        <dbReference type="EMBL" id="QBX98137.1"/>
    </source>
</evidence>
<geneLocation type="chloroplast" evidence="9"/>
<dbReference type="InterPro" id="IPR014726">
    <property type="entry name" value="Ribosomal_uL2_dom3"/>
</dbReference>
<dbReference type="InterPro" id="IPR022669">
    <property type="entry name" value="Ribosomal_uL2_C"/>
</dbReference>
<evidence type="ECO:0000256" key="3">
    <source>
        <dbReference type="ARBA" id="ARBA00022980"/>
    </source>
</evidence>
<proteinExistence type="inferred from homology"/>
<organism evidence="9">
    <name type="scientific">Chloroparvula japonica</name>
    <dbReference type="NCBI Taxonomy" id="1411623"/>
    <lineage>
        <taxon>Eukaryota</taxon>
        <taxon>Viridiplantae</taxon>
        <taxon>Chlorophyta</taxon>
        <taxon>Chloropicophyceae</taxon>
        <taxon>Chloropicales</taxon>
        <taxon>Chloropicaceae</taxon>
        <taxon>Chloroparvula</taxon>
    </lineage>
</organism>
<dbReference type="Gene3D" id="4.10.950.10">
    <property type="entry name" value="Ribosomal protein L2, domain 3"/>
    <property type="match status" value="1"/>
</dbReference>
<dbReference type="GO" id="GO:0016740">
    <property type="term" value="F:transferase activity"/>
    <property type="evidence" value="ECO:0007669"/>
    <property type="project" value="InterPro"/>
</dbReference>
<protein>
    <recommendedName>
        <fullName evidence="5">Large ribosomal subunit protein uL2c</fullName>
    </recommendedName>
</protein>
<keyword evidence="9" id="KW-0150">Chloroplast</keyword>
<dbReference type="Pfam" id="PF03947">
    <property type="entry name" value="Ribosomal_L2_C"/>
    <property type="match status" value="1"/>
</dbReference>
<gene>
    <name evidence="5 9" type="primary">rpl2</name>
</gene>
<reference evidence="9" key="1">
    <citation type="journal article" date="2019" name="Genome Biol. Evol.">
        <title>Tracing the Evolution of the Plastome and Mitogenome in the Chloropicophyceae Uncovered Convergent tRNA Gene Losses and a Variant Plastid Genetic Code.</title>
        <authorList>
            <person name="Turmel M."/>
            <person name="Dos Santos A.L."/>
            <person name="Otis C."/>
            <person name="Sergerie R."/>
            <person name="Lemieux C."/>
        </authorList>
    </citation>
    <scope>NUCLEOTIDE SEQUENCE</scope>
</reference>
<evidence type="ECO:0000256" key="6">
    <source>
        <dbReference type="SAM" id="MobiDB-lite"/>
    </source>
</evidence>
<evidence type="ECO:0000256" key="2">
    <source>
        <dbReference type="ARBA" id="ARBA00011838"/>
    </source>
</evidence>
<accession>A0A4D6C431</accession>
<feature type="region of interest" description="Disordered" evidence="6">
    <location>
        <begin position="219"/>
        <end position="246"/>
    </location>
</feature>
<evidence type="ECO:0000256" key="1">
    <source>
        <dbReference type="ARBA" id="ARBA00005636"/>
    </source>
</evidence>
<dbReference type="InterPro" id="IPR022666">
    <property type="entry name" value="Ribosomal_uL2_RNA-bd_dom"/>
</dbReference>
<evidence type="ECO:0000256" key="5">
    <source>
        <dbReference type="HAMAP-Rule" id="MF_01320"/>
    </source>
</evidence>
<dbReference type="InterPro" id="IPR008991">
    <property type="entry name" value="Translation_prot_SH3-like_sf"/>
</dbReference>
<dbReference type="GO" id="GO:0019843">
    <property type="term" value="F:rRNA binding"/>
    <property type="evidence" value="ECO:0007669"/>
    <property type="project" value="UniProtKB-UniRule"/>
</dbReference>
<dbReference type="RefSeq" id="YP_009646377.1">
    <property type="nucleotide sequence ID" value="NC_042487.1"/>
</dbReference>
<dbReference type="AlphaFoldDB" id="A0A4D6C431"/>
<dbReference type="PROSITE" id="PS00467">
    <property type="entry name" value="RIBOSOMAL_L2"/>
    <property type="match status" value="1"/>
</dbReference>
<dbReference type="Pfam" id="PF00181">
    <property type="entry name" value="Ribosomal_L2_N"/>
    <property type="match status" value="1"/>
</dbReference>
<dbReference type="GO" id="GO:0005762">
    <property type="term" value="C:mitochondrial large ribosomal subunit"/>
    <property type="evidence" value="ECO:0007669"/>
    <property type="project" value="TreeGrafter"/>
</dbReference>
<dbReference type="HAMAP" id="MF_01320_B">
    <property type="entry name" value="Ribosomal_uL2_B"/>
    <property type="match status" value="1"/>
</dbReference>
<dbReference type="FunFam" id="4.10.950.10:FF:000001">
    <property type="entry name" value="50S ribosomal protein L2"/>
    <property type="match status" value="1"/>
</dbReference>
<dbReference type="GO" id="GO:0032543">
    <property type="term" value="P:mitochondrial translation"/>
    <property type="evidence" value="ECO:0007669"/>
    <property type="project" value="TreeGrafter"/>
</dbReference>
<sequence length="275" mass="30209">MGIRLYAAQTPGLRHCATPDFKEITLQKRSRPLSGKLTRQYGRNNRGVITSRHRGGGHKRVYRYVDNKRVIRGIPATVIGVAYDPNRGARLALVQYPNGEQSYILHAYGVVPGQTISAGPSAPVEPGNSMPLKAIPLGLEIHNIEIQPGRGGQLARAAGAYARLVAKEGDYATLRLPSGETRLIRQECWATIGRVGNIDRSNQRAGKAGRTRWLGRRPHVRGSVMNPCDHPHGGGEGRAPVGRSHPVTPWGRIALGQRTRRPNKYSDKLVLRGRR</sequence>
<name>A0A4D6C431_9CHLO</name>
<comment type="subcellular location">
    <subcellularLocation>
        <location evidence="5">Plastid</location>
        <location evidence="5">Chloroplast</location>
    </subcellularLocation>
</comment>
<dbReference type="SUPFAM" id="SSF50104">
    <property type="entry name" value="Translation proteins SH3-like domain"/>
    <property type="match status" value="1"/>
</dbReference>
<evidence type="ECO:0000259" key="8">
    <source>
        <dbReference type="SMART" id="SM01383"/>
    </source>
</evidence>
<dbReference type="SMART" id="SM01383">
    <property type="entry name" value="Ribosomal_L2"/>
    <property type="match status" value="1"/>
</dbReference>
<dbReference type="PIRSF" id="PIRSF002158">
    <property type="entry name" value="Ribosomal_L2"/>
    <property type="match status" value="1"/>
</dbReference>
<dbReference type="GO" id="GO:0003735">
    <property type="term" value="F:structural constituent of ribosome"/>
    <property type="evidence" value="ECO:0007669"/>
    <property type="project" value="InterPro"/>
</dbReference>
<dbReference type="SMART" id="SM01382">
    <property type="entry name" value="Ribosomal_L2_C"/>
    <property type="match status" value="1"/>
</dbReference>
<dbReference type="InterPro" id="IPR022671">
    <property type="entry name" value="Ribosomal_uL2_CS"/>
</dbReference>
<dbReference type="FunFam" id="2.30.30.30:FF:000001">
    <property type="entry name" value="50S ribosomal protein L2"/>
    <property type="match status" value="1"/>
</dbReference>
<evidence type="ECO:0000259" key="7">
    <source>
        <dbReference type="SMART" id="SM01382"/>
    </source>
</evidence>
<comment type="subunit">
    <text evidence="2 5">Part of the 50S ribosomal subunit.</text>
</comment>
<dbReference type="Gene3D" id="2.40.50.140">
    <property type="entry name" value="Nucleic acid-binding proteins"/>
    <property type="match status" value="1"/>
</dbReference>
<keyword evidence="9" id="KW-0934">Plastid</keyword>
<dbReference type="InterPro" id="IPR014722">
    <property type="entry name" value="Rib_uL2_dom2"/>
</dbReference>
<dbReference type="PANTHER" id="PTHR13691:SF5">
    <property type="entry name" value="LARGE RIBOSOMAL SUBUNIT PROTEIN UL2M"/>
    <property type="match status" value="1"/>
</dbReference>